<feature type="compositionally biased region" description="Polar residues" evidence="1">
    <location>
        <begin position="64"/>
        <end position="75"/>
    </location>
</feature>
<feature type="compositionally biased region" description="Low complexity" evidence="1">
    <location>
        <begin position="20"/>
        <end position="34"/>
    </location>
</feature>
<sequence length="91" mass="9383">KKGQATDKSTASAPSKRPKGVSGSGSKAVVVKTTAAKKSKVVLPSASKSTQPSGSHFRKRAQDQSDMTLVPSSLKCQKGKDPVVEKDAGQS</sequence>
<gene>
    <name evidence="2" type="ORF">SHERM_18006</name>
</gene>
<feature type="compositionally biased region" description="Polar residues" evidence="1">
    <location>
        <begin position="1"/>
        <end position="13"/>
    </location>
</feature>
<accession>A0A9N7MYA8</accession>
<proteinExistence type="predicted"/>
<comment type="caution">
    <text evidence="2">The sequence shown here is derived from an EMBL/GenBank/DDBJ whole genome shotgun (WGS) entry which is preliminary data.</text>
</comment>
<protein>
    <submittedName>
        <fullName evidence="2">Uncharacterized protein</fullName>
    </submittedName>
</protein>
<evidence type="ECO:0000313" key="3">
    <source>
        <dbReference type="Proteomes" id="UP001153555"/>
    </source>
</evidence>
<feature type="compositionally biased region" description="Basic and acidic residues" evidence="1">
    <location>
        <begin position="78"/>
        <end position="91"/>
    </location>
</feature>
<feature type="non-terminal residue" evidence="2">
    <location>
        <position position="91"/>
    </location>
</feature>
<evidence type="ECO:0000256" key="1">
    <source>
        <dbReference type="SAM" id="MobiDB-lite"/>
    </source>
</evidence>
<evidence type="ECO:0000313" key="2">
    <source>
        <dbReference type="EMBL" id="CAA0819632.1"/>
    </source>
</evidence>
<keyword evidence="3" id="KW-1185">Reference proteome</keyword>
<reference evidence="2" key="1">
    <citation type="submission" date="2019-12" db="EMBL/GenBank/DDBJ databases">
        <authorList>
            <person name="Scholes J."/>
        </authorList>
    </citation>
    <scope>NUCLEOTIDE SEQUENCE</scope>
</reference>
<dbReference type="AlphaFoldDB" id="A0A9N7MYA8"/>
<organism evidence="2 3">
    <name type="scientific">Striga hermonthica</name>
    <name type="common">Purple witchweed</name>
    <name type="synonym">Buchnera hermonthica</name>
    <dbReference type="NCBI Taxonomy" id="68872"/>
    <lineage>
        <taxon>Eukaryota</taxon>
        <taxon>Viridiplantae</taxon>
        <taxon>Streptophyta</taxon>
        <taxon>Embryophyta</taxon>
        <taxon>Tracheophyta</taxon>
        <taxon>Spermatophyta</taxon>
        <taxon>Magnoliopsida</taxon>
        <taxon>eudicotyledons</taxon>
        <taxon>Gunneridae</taxon>
        <taxon>Pentapetalae</taxon>
        <taxon>asterids</taxon>
        <taxon>lamiids</taxon>
        <taxon>Lamiales</taxon>
        <taxon>Orobanchaceae</taxon>
        <taxon>Buchnereae</taxon>
        <taxon>Striga</taxon>
    </lineage>
</organism>
<dbReference type="Proteomes" id="UP001153555">
    <property type="component" value="Unassembled WGS sequence"/>
</dbReference>
<feature type="region of interest" description="Disordered" evidence="1">
    <location>
        <begin position="1"/>
        <end position="91"/>
    </location>
</feature>
<feature type="non-terminal residue" evidence="2">
    <location>
        <position position="1"/>
    </location>
</feature>
<dbReference type="EMBL" id="CACSLK010019251">
    <property type="protein sequence ID" value="CAA0819632.1"/>
    <property type="molecule type" value="Genomic_DNA"/>
</dbReference>
<name>A0A9N7MYA8_STRHE</name>